<keyword evidence="8 15" id="KW-0812">Transmembrane</keyword>
<dbReference type="Pfam" id="PF02411">
    <property type="entry name" value="MerT"/>
    <property type="match status" value="1"/>
</dbReference>
<sequence length="120" mass="12973">MAAEKGKSSNVGRIGLGGALVTGFFASACCIGPLTMVFLGISSAGALVALEPYRPIFLTLTLFFLAVAGYRTYRTPRKADCHEGACQTSNVKRRKIIFWGAALFVLGILFFPQLMLLFMD</sequence>
<evidence type="ECO:0000256" key="3">
    <source>
        <dbReference type="ARBA" id="ARBA00017053"/>
    </source>
</evidence>
<evidence type="ECO:0000313" key="16">
    <source>
        <dbReference type="EMBL" id="VFQ43488.1"/>
    </source>
</evidence>
<evidence type="ECO:0000256" key="15">
    <source>
        <dbReference type="SAM" id="Phobius"/>
    </source>
</evidence>
<keyword evidence="7" id="KW-0997">Cell inner membrane</keyword>
<keyword evidence="12 15" id="KW-0472">Membrane</keyword>
<evidence type="ECO:0000256" key="6">
    <source>
        <dbReference type="ARBA" id="ARBA00022475"/>
    </source>
</evidence>
<comment type="similarity">
    <text evidence="2">Belongs to the MerT family.</text>
</comment>
<gene>
    <name evidence="16" type="ORF">MSL71_11230</name>
</gene>
<dbReference type="GO" id="GO:0046872">
    <property type="term" value="F:metal ion binding"/>
    <property type="evidence" value="ECO:0007669"/>
    <property type="project" value="UniProtKB-KW"/>
</dbReference>
<feature type="transmembrane region" description="Helical" evidence="15">
    <location>
        <begin position="14"/>
        <end position="41"/>
    </location>
</feature>
<evidence type="ECO:0000313" key="17">
    <source>
        <dbReference type="Proteomes" id="UP000507962"/>
    </source>
</evidence>
<evidence type="ECO:0000256" key="1">
    <source>
        <dbReference type="ARBA" id="ARBA00004429"/>
    </source>
</evidence>
<dbReference type="GO" id="GO:0005886">
    <property type="term" value="C:plasma membrane"/>
    <property type="evidence" value="ECO:0007669"/>
    <property type="project" value="UniProtKB-SubCell"/>
</dbReference>
<keyword evidence="9" id="KW-0479">Metal-binding</keyword>
<keyword evidence="5" id="KW-0475">Mercuric resistance</keyword>
<dbReference type="PROSITE" id="PS51257">
    <property type="entry name" value="PROKAR_LIPOPROTEIN"/>
    <property type="match status" value="1"/>
</dbReference>
<comment type="function">
    <text evidence="14">Involved in mercury resistance. Probably transfers a mercuric ion from the periplasmic Hg(2+)-binding protein MerP to the cytoplasmic mercuric reductase MerA.</text>
</comment>
<evidence type="ECO:0000256" key="11">
    <source>
        <dbReference type="ARBA" id="ARBA00022989"/>
    </source>
</evidence>
<organism evidence="16 17">
    <name type="scientific">Desulfoluna butyratoxydans</name>
    <dbReference type="NCBI Taxonomy" id="231438"/>
    <lineage>
        <taxon>Bacteria</taxon>
        <taxon>Pseudomonadati</taxon>
        <taxon>Thermodesulfobacteriota</taxon>
        <taxon>Desulfobacteria</taxon>
        <taxon>Desulfobacterales</taxon>
        <taxon>Desulfolunaceae</taxon>
        <taxon>Desulfoluna</taxon>
    </lineage>
</organism>
<evidence type="ECO:0000256" key="7">
    <source>
        <dbReference type="ARBA" id="ARBA00022519"/>
    </source>
</evidence>
<dbReference type="AlphaFoldDB" id="A0A4V6IL84"/>
<evidence type="ECO:0000256" key="2">
    <source>
        <dbReference type="ARBA" id="ARBA00008224"/>
    </source>
</evidence>
<accession>A0A4V6IL84</accession>
<reference evidence="16 17" key="1">
    <citation type="submission" date="2019-03" db="EMBL/GenBank/DDBJ databases">
        <authorList>
            <person name="Nijsse B."/>
        </authorList>
    </citation>
    <scope>NUCLEOTIDE SEQUENCE [LARGE SCALE GENOMIC DNA]</scope>
    <source>
        <strain evidence="16">Desulfoluna butyratoxydans MSL71</strain>
    </source>
</reference>
<dbReference type="Gene3D" id="1.10.287.910">
    <property type="entry name" value="bacterial mercury transporter, merf"/>
    <property type="match status" value="1"/>
</dbReference>
<evidence type="ECO:0000256" key="12">
    <source>
        <dbReference type="ARBA" id="ARBA00023136"/>
    </source>
</evidence>
<evidence type="ECO:0000256" key="13">
    <source>
        <dbReference type="ARBA" id="ARBA00030934"/>
    </source>
</evidence>
<name>A0A4V6IL84_9BACT</name>
<evidence type="ECO:0000256" key="10">
    <source>
        <dbReference type="ARBA" id="ARBA00022914"/>
    </source>
</evidence>
<proteinExistence type="inferred from homology"/>
<dbReference type="EMBL" id="CAADHO010000002">
    <property type="protein sequence ID" value="VFQ43488.1"/>
    <property type="molecule type" value="Genomic_DNA"/>
</dbReference>
<feature type="transmembrane region" description="Helical" evidence="15">
    <location>
        <begin position="53"/>
        <end position="70"/>
    </location>
</feature>
<evidence type="ECO:0000256" key="9">
    <source>
        <dbReference type="ARBA" id="ARBA00022723"/>
    </source>
</evidence>
<evidence type="ECO:0000256" key="4">
    <source>
        <dbReference type="ARBA" id="ARBA00022448"/>
    </source>
</evidence>
<protein>
    <recommendedName>
        <fullName evidence="3">Mercuric transport protein MerT</fullName>
    </recommendedName>
    <alternativeName>
        <fullName evidence="13">Mercury ion transport protein</fullName>
    </alternativeName>
</protein>
<keyword evidence="6" id="KW-1003">Cell membrane</keyword>
<dbReference type="GO" id="GO:0015097">
    <property type="term" value="F:mercury ion transmembrane transporter activity"/>
    <property type="evidence" value="ECO:0007669"/>
    <property type="project" value="InterPro"/>
</dbReference>
<dbReference type="RefSeq" id="WP_180137693.1">
    <property type="nucleotide sequence ID" value="NZ_CAADHO010000002.1"/>
</dbReference>
<keyword evidence="11 15" id="KW-1133">Transmembrane helix</keyword>
<keyword evidence="10" id="KW-0476">Mercury</keyword>
<keyword evidence="4" id="KW-0813">Transport</keyword>
<evidence type="ECO:0000256" key="14">
    <source>
        <dbReference type="ARBA" id="ARBA00045720"/>
    </source>
</evidence>
<dbReference type="Proteomes" id="UP000507962">
    <property type="component" value="Unassembled WGS sequence"/>
</dbReference>
<feature type="transmembrane region" description="Helical" evidence="15">
    <location>
        <begin position="96"/>
        <end position="119"/>
    </location>
</feature>
<evidence type="ECO:0000256" key="8">
    <source>
        <dbReference type="ARBA" id="ARBA00022692"/>
    </source>
</evidence>
<evidence type="ECO:0000256" key="5">
    <source>
        <dbReference type="ARBA" id="ARBA00022466"/>
    </source>
</evidence>
<comment type="subcellular location">
    <subcellularLocation>
        <location evidence="1">Cell inner membrane</location>
        <topology evidence="1">Multi-pass membrane protein</topology>
    </subcellularLocation>
</comment>
<dbReference type="InterPro" id="IPR003457">
    <property type="entry name" value="Transprt_MerT"/>
</dbReference>
<keyword evidence="17" id="KW-1185">Reference proteome</keyword>